<evidence type="ECO:0000256" key="3">
    <source>
        <dbReference type="ARBA" id="ARBA00022989"/>
    </source>
</evidence>
<evidence type="ECO:0000313" key="7">
    <source>
        <dbReference type="Proteomes" id="UP000188181"/>
    </source>
</evidence>
<keyword evidence="2 5" id="KW-0812">Transmembrane</keyword>
<feature type="transmembrane region" description="Helical" evidence="5">
    <location>
        <begin position="176"/>
        <end position="207"/>
    </location>
</feature>
<comment type="subcellular location">
    <subcellularLocation>
        <location evidence="5">Cell membrane</location>
        <topology evidence="5">Multi-pass membrane protein</topology>
    </subcellularLocation>
    <subcellularLocation>
        <location evidence="1">Membrane</location>
        <topology evidence="1">Multi-pass membrane protein</topology>
    </subcellularLocation>
</comment>
<dbReference type="PANTHER" id="PTHR43701">
    <property type="entry name" value="MEMBRANE TRANSPORTER PROTEIN MJ0441-RELATED"/>
    <property type="match status" value="1"/>
</dbReference>
<dbReference type="InterPro" id="IPR002781">
    <property type="entry name" value="TM_pro_TauE-like"/>
</dbReference>
<feature type="transmembrane region" description="Helical" evidence="5">
    <location>
        <begin position="213"/>
        <end position="231"/>
    </location>
</feature>
<keyword evidence="3 5" id="KW-1133">Transmembrane helix</keyword>
<feature type="transmembrane region" description="Helical" evidence="5">
    <location>
        <begin position="39"/>
        <end position="65"/>
    </location>
</feature>
<evidence type="ECO:0000256" key="4">
    <source>
        <dbReference type="ARBA" id="ARBA00023136"/>
    </source>
</evidence>
<evidence type="ECO:0000256" key="2">
    <source>
        <dbReference type="ARBA" id="ARBA00022692"/>
    </source>
</evidence>
<feature type="transmembrane region" description="Helical" evidence="5">
    <location>
        <begin position="238"/>
        <end position="257"/>
    </location>
</feature>
<dbReference type="STRING" id="1851148.SMSP2_00308"/>
<feature type="transmembrane region" description="Helical" evidence="5">
    <location>
        <begin position="269"/>
        <end position="289"/>
    </location>
</feature>
<keyword evidence="5" id="KW-1003">Cell membrane</keyword>
<comment type="similarity">
    <text evidence="5">Belongs to the 4-toluene sulfonate uptake permease (TSUP) (TC 2.A.102) family.</text>
</comment>
<proteinExistence type="inferred from homology"/>
<reference evidence="7" key="1">
    <citation type="submission" date="2017-02" db="EMBL/GenBank/DDBJ databases">
        <title>Comparative genomics and description of representatives of a novel lineage of planctomycetes thriving in anoxic sediments.</title>
        <authorList>
            <person name="Spring S."/>
            <person name="Bunk B."/>
            <person name="Sproer C."/>
        </authorList>
    </citation>
    <scope>NUCLEOTIDE SEQUENCE [LARGE SCALE GENOMIC DNA]</scope>
    <source>
        <strain evidence="7">SM-Chi-D1</strain>
    </source>
</reference>
<accession>A0A1Q2MCJ8</accession>
<evidence type="ECO:0000256" key="5">
    <source>
        <dbReference type="RuleBase" id="RU363041"/>
    </source>
</evidence>
<dbReference type="EMBL" id="CP019646">
    <property type="protein sequence ID" value="AQQ69972.1"/>
    <property type="molecule type" value="Genomic_DNA"/>
</dbReference>
<dbReference type="Proteomes" id="UP000188181">
    <property type="component" value="Chromosome"/>
</dbReference>
<feature type="transmembrane region" description="Helical" evidence="5">
    <location>
        <begin position="77"/>
        <end position="96"/>
    </location>
</feature>
<feature type="transmembrane region" description="Helical" evidence="5">
    <location>
        <begin position="12"/>
        <end position="33"/>
    </location>
</feature>
<keyword evidence="7" id="KW-1185">Reference proteome</keyword>
<dbReference type="RefSeq" id="WP_146682270.1">
    <property type="nucleotide sequence ID" value="NZ_CP019646.1"/>
</dbReference>
<feature type="transmembrane region" description="Helical" evidence="5">
    <location>
        <begin position="116"/>
        <end position="139"/>
    </location>
</feature>
<evidence type="ECO:0000313" key="6">
    <source>
        <dbReference type="EMBL" id="AQQ69972.1"/>
    </source>
</evidence>
<dbReference type="Pfam" id="PF01925">
    <property type="entry name" value="TauE"/>
    <property type="match status" value="1"/>
</dbReference>
<protein>
    <recommendedName>
        <fullName evidence="5">Probable membrane transporter protein</fullName>
    </recommendedName>
</protein>
<sequence>MDFNAFIITGSILLGLIIGILTGIFGVGGGFILTPALMILLGVPGGAAVGTGIATILANSTIGLIKRKGSGSVDVKVAGLMSGGCIAGALIGSAILENLKGVAPVTINGHHIPAVQLFLLLMFMALLIFIGVNFLVSYFQNPGREAVQRGLLDKVRIPPYAHFETLDNRILSVPGLLVLGLAAGLMTGLLGIGGGVVLLPMLIYLVGQDGKEAAGTSLLLVWIASIVSVVPKTLCGDVSLVLFVLLFAGGFFGTVLGTKIGLALREDKIRFYFVFVIAAAIAMVGFKLYSLIWQ</sequence>
<evidence type="ECO:0000256" key="1">
    <source>
        <dbReference type="ARBA" id="ARBA00004141"/>
    </source>
</evidence>
<keyword evidence="4 5" id="KW-0472">Membrane</keyword>
<dbReference type="GO" id="GO:0005886">
    <property type="term" value="C:plasma membrane"/>
    <property type="evidence" value="ECO:0007669"/>
    <property type="project" value="UniProtKB-SubCell"/>
</dbReference>
<gene>
    <name evidence="6" type="ORF">SMSP2_00308</name>
</gene>
<dbReference type="AlphaFoldDB" id="A0A1Q2MCJ8"/>
<name>A0A1Q2MCJ8_9BACT</name>
<organism evidence="6 7">
    <name type="scientific">Limihaloglobus sulfuriphilus</name>
    <dbReference type="NCBI Taxonomy" id="1851148"/>
    <lineage>
        <taxon>Bacteria</taxon>
        <taxon>Pseudomonadati</taxon>
        <taxon>Planctomycetota</taxon>
        <taxon>Phycisphaerae</taxon>
        <taxon>Sedimentisphaerales</taxon>
        <taxon>Sedimentisphaeraceae</taxon>
        <taxon>Limihaloglobus</taxon>
    </lineage>
</organism>
<dbReference type="KEGG" id="pbas:SMSP2_00308"/>
<dbReference type="InterPro" id="IPR051598">
    <property type="entry name" value="TSUP/Inactive_protease-like"/>
</dbReference>
<dbReference type="PANTHER" id="PTHR43701:SF2">
    <property type="entry name" value="MEMBRANE TRANSPORTER PROTEIN YJNA-RELATED"/>
    <property type="match status" value="1"/>
</dbReference>